<reference evidence="5" key="1">
    <citation type="submission" date="2020-05" db="EMBL/GenBank/DDBJ databases">
        <authorList>
            <person name="Chiriac C."/>
            <person name="Salcher M."/>
            <person name="Ghai R."/>
            <person name="Kavagutti S V."/>
        </authorList>
    </citation>
    <scope>NUCLEOTIDE SEQUENCE</scope>
</reference>
<accession>A0A6J7TAV5</accession>
<keyword evidence="1" id="KW-0472">Membrane</keyword>
<keyword evidence="1" id="KW-1133">Transmembrane helix</keyword>
<evidence type="ECO:0000313" key="3">
    <source>
        <dbReference type="EMBL" id="CAB4889160.1"/>
    </source>
</evidence>
<organism evidence="5">
    <name type="scientific">freshwater metagenome</name>
    <dbReference type="NCBI Taxonomy" id="449393"/>
    <lineage>
        <taxon>unclassified sequences</taxon>
        <taxon>metagenomes</taxon>
        <taxon>ecological metagenomes</taxon>
    </lineage>
</organism>
<evidence type="ECO:0000313" key="4">
    <source>
        <dbReference type="EMBL" id="CAB5035197.1"/>
    </source>
</evidence>
<proteinExistence type="predicted"/>
<dbReference type="EMBL" id="CAFBMD010000006">
    <property type="protein sequence ID" value="CAB4889160.1"/>
    <property type="molecule type" value="Genomic_DNA"/>
</dbReference>
<protein>
    <submittedName>
        <fullName evidence="5">Unannotated protein</fullName>
    </submittedName>
</protein>
<evidence type="ECO:0000313" key="5">
    <source>
        <dbReference type="EMBL" id="CAB5050287.1"/>
    </source>
</evidence>
<gene>
    <name evidence="2" type="ORF">UFOPK2593_00879</name>
    <name evidence="3" type="ORF">UFOPK3492_00194</name>
    <name evidence="4" type="ORF">UFOPK4234_00259</name>
    <name evidence="5" type="ORF">UFOPK4295_00904</name>
</gene>
<keyword evidence="1" id="KW-0812">Transmembrane</keyword>
<feature type="transmembrane region" description="Helical" evidence="1">
    <location>
        <begin position="20"/>
        <end position="41"/>
    </location>
</feature>
<dbReference type="AlphaFoldDB" id="A0A6J7TAV5"/>
<dbReference type="EMBL" id="CAFBQA010000007">
    <property type="protein sequence ID" value="CAB5035197.1"/>
    <property type="molecule type" value="Genomic_DNA"/>
</dbReference>
<dbReference type="EMBL" id="CAFBQF010000043">
    <property type="protein sequence ID" value="CAB5050287.1"/>
    <property type="molecule type" value="Genomic_DNA"/>
</dbReference>
<sequence length="66" mass="7289">MKSLFPTKVLSRAKGEGGFLPFIGFLALASPAVCTVGSVIYKIFTSPTALSYLDFAITKLYHWFLR</sequence>
<name>A0A6J7TAV5_9ZZZZ</name>
<evidence type="ECO:0000256" key="1">
    <source>
        <dbReference type="SAM" id="Phobius"/>
    </source>
</evidence>
<evidence type="ECO:0000313" key="2">
    <source>
        <dbReference type="EMBL" id="CAB4705872.1"/>
    </source>
</evidence>
<dbReference type="EMBL" id="CAEZXW010000050">
    <property type="protein sequence ID" value="CAB4705872.1"/>
    <property type="molecule type" value="Genomic_DNA"/>
</dbReference>